<dbReference type="InterPro" id="IPR029052">
    <property type="entry name" value="Metallo-depent_PP-like"/>
</dbReference>
<dbReference type="Gene3D" id="3.40.50.300">
    <property type="entry name" value="P-loop containing nucleotide triphosphate hydrolases"/>
    <property type="match status" value="1"/>
</dbReference>
<evidence type="ECO:0000259" key="2">
    <source>
        <dbReference type="Pfam" id="PF09511"/>
    </source>
</evidence>
<dbReference type="GO" id="GO:0016791">
    <property type="term" value="F:phosphatase activity"/>
    <property type="evidence" value="ECO:0007669"/>
    <property type="project" value="TreeGrafter"/>
</dbReference>
<name>A0A6M0RXJ2_9CYAN</name>
<sequence>MDNSKNLVSIQIGSLVLLSGAPGAGKSTACQHLPSALILSSDALRQTFFGTAKTLVDGQVADRPLATDDRLIFSTLESVVRARLKAGLTTIVDATLISDKERKPLATIAEELGVPVQVVIFNPPLERVQQQNKQRRCRVPEQVVAKFCDRIQTNSQWPFILTEGDITLSVEIPTIPDTIKLDAIGDIHGLANTLQTMLHKLGYDENLIHPEGRKLCFLGDLVDRGPQSLEVLDIVMQAVSQGHYCVRGNHDNNLARGLRGDTIKSKSTRGTLHKAMQCDQDYQARIREFIQSLPSFYRYRDYVLCHGDIEWFDPVLQPAHDRVYGRCRLGETHDTDGVFRKTSHLTVVRGHIPLTSAGERTYSLEKGAGFGGPLAAMRLPEQEQLDVPCEFDYSKCPPSFAKQMEALVPKKLVKRVNEGWLTLYKYSSKAFFTPSAWDDYPELKLARGIVVGLDGNPVSQPFPRTFNYLERDTTLPHETDVIAVEKLNGFLVTTFLHPYDPHQVVVTCSGSFQGEYVEYAKSLLYKDGLYGRVLAWLKANRHTTLLWEAIHPEDPHIIQYGPDDYGLHLIGGGILGHGFMGEKELDAIATTLQTPRPTWFLCSFGDAISKSHHVEHEGFMIRLASDGSFALKLKSPYYLRTKFLARMTPKKSKFMYAQPKRFKHELDEAFWPLVDAVTSQVTQETWLNWTDVERRDFVQSWMNEVYK</sequence>
<evidence type="ECO:0008006" key="5">
    <source>
        <dbReference type="Google" id="ProtNLM"/>
    </source>
</evidence>
<protein>
    <recommendedName>
        <fullName evidence="5">Polynucleotide kinase-phosphatase</fullName>
    </recommendedName>
</protein>
<dbReference type="InterPro" id="IPR050126">
    <property type="entry name" value="Ap4A_hydrolase"/>
</dbReference>
<dbReference type="PANTHER" id="PTHR42850:SF7">
    <property type="entry name" value="BIS(5'-NUCLEOSYL)-TETRAPHOSPHATASE PRPE [ASYMMETRICAL]"/>
    <property type="match status" value="1"/>
</dbReference>
<dbReference type="Pfam" id="PF09511">
    <property type="entry name" value="RNA_lig_T4_1"/>
    <property type="match status" value="1"/>
</dbReference>
<dbReference type="SUPFAM" id="SSF52540">
    <property type="entry name" value="P-loop containing nucleoside triphosphate hydrolases"/>
    <property type="match status" value="1"/>
</dbReference>
<dbReference type="Pfam" id="PF00149">
    <property type="entry name" value="Metallophos"/>
    <property type="match status" value="1"/>
</dbReference>
<keyword evidence="4" id="KW-1185">Reference proteome</keyword>
<proteinExistence type="predicted"/>
<evidence type="ECO:0000259" key="1">
    <source>
        <dbReference type="Pfam" id="PF00149"/>
    </source>
</evidence>
<evidence type="ECO:0000313" key="4">
    <source>
        <dbReference type="Proteomes" id="UP000481033"/>
    </source>
</evidence>
<dbReference type="RefSeq" id="WP_163703228.1">
    <property type="nucleotide sequence ID" value="NZ_QXHD01000004.1"/>
</dbReference>
<dbReference type="InterPro" id="IPR019039">
    <property type="entry name" value="T4-Rnl1-like_N"/>
</dbReference>
<dbReference type="Pfam" id="PF13671">
    <property type="entry name" value="AAA_33"/>
    <property type="match status" value="1"/>
</dbReference>
<reference evidence="3 4" key="1">
    <citation type="journal article" date="2020" name="Microb. Ecol.">
        <title>Ecogenomics of the Marine Benthic Filamentous Cyanobacterium Adonisia.</title>
        <authorList>
            <person name="Walter J.M."/>
            <person name="Coutinho F.H."/>
            <person name="Leomil L."/>
            <person name="Hargreaves P.I."/>
            <person name="Campeao M.E."/>
            <person name="Vieira V.V."/>
            <person name="Silva B.S."/>
            <person name="Fistarol G.O."/>
            <person name="Salomon P.S."/>
            <person name="Sawabe T."/>
            <person name="Mino S."/>
            <person name="Hosokawa M."/>
            <person name="Miyashita H."/>
            <person name="Maruyama F."/>
            <person name="van Verk M.C."/>
            <person name="Dutilh B.E."/>
            <person name="Thompson C.C."/>
            <person name="Thompson F.L."/>
        </authorList>
    </citation>
    <scope>NUCLEOTIDE SEQUENCE [LARGE SCALE GENOMIC DNA]</scope>
    <source>
        <strain evidence="3 4">CCMR0081</strain>
    </source>
</reference>
<feature type="domain" description="T4 RNA ligase 1-like N-terminal" evidence="2">
    <location>
        <begin position="446"/>
        <end position="638"/>
    </location>
</feature>
<dbReference type="SUPFAM" id="SSF56300">
    <property type="entry name" value="Metallo-dependent phosphatases"/>
    <property type="match status" value="1"/>
</dbReference>
<dbReference type="PANTHER" id="PTHR42850">
    <property type="entry name" value="METALLOPHOSPHOESTERASE"/>
    <property type="match status" value="1"/>
</dbReference>
<comment type="caution">
    <text evidence="3">The sequence shown here is derived from an EMBL/GenBank/DDBJ whole genome shotgun (WGS) entry which is preliminary data.</text>
</comment>
<organism evidence="3 4">
    <name type="scientific">Adonisia turfae CCMR0081</name>
    <dbReference type="NCBI Taxonomy" id="2292702"/>
    <lineage>
        <taxon>Bacteria</taxon>
        <taxon>Bacillati</taxon>
        <taxon>Cyanobacteriota</taxon>
        <taxon>Adonisia</taxon>
        <taxon>Adonisia turfae</taxon>
    </lineage>
</organism>
<accession>A0A6M0RXJ2</accession>
<feature type="domain" description="Calcineurin-like phosphoesterase" evidence="1">
    <location>
        <begin position="180"/>
        <end position="352"/>
    </location>
</feature>
<evidence type="ECO:0000313" key="3">
    <source>
        <dbReference type="EMBL" id="NEZ60947.1"/>
    </source>
</evidence>
<dbReference type="GO" id="GO:0005737">
    <property type="term" value="C:cytoplasm"/>
    <property type="evidence" value="ECO:0007669"/>
    <property type="project" value="TreeGrafter"/>
</dbReference>
<dbReference type="InterPro" id="IPR004843">
    <property type="entry name" value="Calcineurin-like_PHP"/>
</dbReference>
<dbReference type="AlphaFoldDB" id="A0A6M0RXJ2"/>
<gene>
    <name evidence="3" type="ORF">DXZ20_36010</name>
</gene>
<dbReference type="Gene3D" id="3.60.21.10">
    <property type="match status" value="1"/>
</dbReference>
<dbReference type="EMBL" id="QXHD01000004">
    <property type="protein sequence ID" value="NEZ60947.1"/>
    <property type="molecule type" value="Genomic_DNA"/>
</dbReference>
<dbReference type="Proteomes" id="UP000481033">
    <property type="component" value="Unassembled WGS sequence"/>
</dbReference>
<dbReference type="InterPro" id="IPR027417">
    <property type="entry name" value="P-loop_NTPase"/>
</dbReference>